<evidence type="ECO:0000313" key="12">
    <source>
        <dbReference type="Proteomes" id="UP000809337"/>
    </source>
</evidence>
<proteinExistence type="inferred from homology"/>
<organism evidence="11 12">
    <name type="scientific">Pseudosulfitobacter pseudonitzschiae</name>
    <dbReference type="NCBI Taxonomy" id="1402135"/>
    <lineage>
        <taxon>Bacteria</taxon>
        <taxon>Pseudomonadati</taxon>
        <taxon>Pseudomonadota</taxon>
        <taxon>Alphaproteobacteria</taxon>
        <taxon>Rhodobacterales</taxon>
        <taxon>Roseobacteraceae</taxon>
        <taxon>Pseudosulfitobacter</taxon>
    </lineage>
</organism>
<protein>
    <recommendedName>
        <fullName evidence="9">TRAP transporter small permease protein</fullName>
    </recommendedName>
</protein>
<dbReference type="Pfam" id="PF04290">
    <property type="entry name" value="DctQ"/>
    <property type="match status" value="1"/>
</dbReference>
<dbReference type="PANTHER" id="PTHR35011">
    <property type="entry name" value="2,3-DIKETO-L-GULONATE TRAP TRANSPORTER SMALL PERMEASE PROTEIN YIAM"/>
    <property type="match status" value="1"/>
</dbReference>
<keyword evidence="6 9" id="KW-1133">Transmembrane helix</keyword>
<comment type="function">
    <text evidence="9">Part of the tripartite ATP-independent periplasmic (TRAP) transport system.</text>
</comment>
<keyword evidence="2 9" id="KW-0813">Transport</keyword>
<name>A0A9Q2NPT4_9RHOB</name>
<comment type="caution">
    <text evidence="9">Lacks conserved residue(s) required for the propagation of feature annotation.</text>
</comment>
<dbReference type="InterPro" id="IPR007387">
    <property type="entry name" value="TRAP_DctQ"/>
</dbReference>
<evidence type="ECO:0000256" key="2">
    <source>
        <dbReference type="ARBA" id="ARBA00022448"/>
    </source>
</evidence>
<comment type="subunit">
    <text evidence="9">The complex comprises the extracytoplasmic solute receptor protein and the two transmembrane proteins.</text>
</comment>
<dbReference type="GO" id="GO:0015740">
    <property type="term" value="P:C4-dicarboxylate transport"/>
    <property type="evidence" value="ECO:0007669"/>
    <property type="project" value="TreeGrafter"/>
</dbReference>
<dbReference type="InterPro" id="IPR055348">
    <property type="entry name" value="DctQ"/>
</dbReference>
<accession>A0A9Q2NPT4</accession>
<evidence type="ECO:0000256" key="5">
    <source>
        <dbReference type="ARBA" id="ARBA00022692"/>
    </source>
</evidence>
<comment type="similarity">
    <text evidence="8 9">Belongs to the TRAP transporter small permease family.</text>
</comment>
<gene>
    <name evidence="11" type="ORF">JQX14_12415</name>
</gene>
<feature type="transmembrane region" description="Helical" evidence="9">
    <location>
        <begin position="75"/>
        <end position="96"/>
    </location>
</feature>
<comment type="caution">
    <text evidence="11">The sequence shown here is derived from an EMBL/GenBank/DDBJ whole genome shotgun (WGS) entry which is preliminary data.</text>
</comment>
<keyword evidence="5 9" id="KW-0812">Transmembrane</keyword>
<evidence type="ECO:0000256" key="1">
    <source>
        <dbReference type="ARBA" id="ARBA00004429"/>
    </source>
</evidence>
<evidence type="ECO:0000256" key="9">
    <source>
        <dbReference type="RuleBase" id="RU369079"/>
    </source>
</evidence>
<feature type="transmembrane region" description="Helical" evidence="9">
    <location>
        <begin position="116"/>
        <end position="137"/>
    </location>
</feature>
<dbReference type="EMBL" id="JAFBWN010000007">
    <property type="protein sequence ID" value="MBM2355348.1"/>
    <property type="molecule type" value="Genomic_DNA"/>
</dbReference>
<evidence type="ECO:0000256" key="8">
    <source>
        <dbReference type="ARBA" id="ARBA00038436"/>
    </source>
</evidence>
<keyword evidence="7 9" id="KW-0472">Membrane</keyword>
<evidence type="ECO:0000259" key="10">
    <source>
        <dbReference type="Pfam" id="PF04290"/>
    </source>
</evidence>
<dbReference type="PANTHER" id="PTHR35011:SF11">
    <property type="entry name" value="TRAP TRANSPORTER SMALL PERMEASE PROTEIN"/>
    <property type="match status" value="1"/>
</dbReference>
<keyword evidence="3" id="KW-1003">Cell membrane</keyword>
<comment type="subcellular location">
    <subcellularLocation>
        <location evidence="1 9">Cell inner membrane</location>
        <topology evidence="1 9">Multi-pass membrane protein</topology>
    </subcellularLocation>
</comment>
<dbReference type="GO" id="GO:0022857">
    <property type="term" value="F:transmembrane transporter activity"/>
    <property type="evidence" value="ECO:0007669"/>
    <property type="project" value="UniProtKB-UniRule"/>
</dbReference>
<dbReference type="AlphaFoldDB" id="A0A9Q2NPT4"/>
<evidence type="ECO:0000313" key="11">
    <source>
        <dbReference type="EMBL" id="MBM2355348.1"/>
    </source>
</evidence>
<evidence type="ECO:0000256" key="3">
    <source>
        <dbReference type="ARBA" id="ARBA00022475"/>
    </source>
</evidence>
<dbReference type="GO" id="GO:0005886">
    <property type="term" value="C:plasma membrane"/>
    <property type="evidence" value="ECO:0007669"/>
    <property type="project" value="UniProtKB-SubCell"/>
</dbReference>
<reference evidence="11" key="1">
    <citation type="submission" date="2021-01" db="EMBL/GenBank/DDBJ databases">
        <title>Diatom-associated Roseobacters Show Island Model of Population Structure.</title>
        <authorList>
            <person name="Qu L."/>
            <person name="Feng X."/>
            <person name="Chen Y."/>
            <person name="Li L."/>
            <person name="Wang X."/>
            <person name="Hu Z."/>
            <person name="Wang H."/>
            <person name="Luo H."/>
        </authorList>
    </citation>
    <scope>NUCLEOTIDE SEQUENCE</scope>
    <source>
        <strain evidence="11">SM26-45</strain>
    </source>
</reference>
<evidence type="ECO:0000256" key="4">
    <source>
        <dbReference type="ARBA" id="ARBA00022519"/>
    </source>
</evidence>
<feature type="transmembrane region" description="Helical" evidence="9">
    <location>
        <begin position="40"/>
        <end position="63"/>
    </location>
</feature>
<evidence type="ECO:0000256" key="7">
    <source>
        <dbReference type="ARBA" id="ARBA00023136"/>
    </source>
</evidence>
<dbReference type="Proteomes" id="UP000809337">
    <property type="component" value="Unassembled WGS sequence"/>
</dbReference>
<keyword evidence="4 9" id="KW-0997">Cell inner membrane</keyword>
<feature type="domain" description="Tripartite ATP-independent periplasmic transporters DctQ component" evidence="10">
    <location>
        <begin position="13"/>
        <end position="138"/>
    </location>
</feature>
<sequence>MAAAASLALAIAVVSSFWQVLGRFVFHAPATWSEALTRLALVWMVLLGVSVALRHGALVAIDLARENATGRLRRAIEAVSLISCLIMFATLFWYGIATAQRVRMQEMAGLEISMAWGYAAIPVGSLFAALGAVVHFLQSGKEIAR</sequence>
<evidence type="ECO:0000256" key="6">
    <source>
        <dbReference type="ARBA" id="ARBA00022989"/>
    </source>
</evidence>